<sequence>MKILLPGSAASPRPLAPAVAVAALSVLVGGLLPQQPSATTEGAPDARPLDDAACATTAGTATTPASAAPVEGAGVATVPQEGENLVPAEEAPAGVVLGEPVVDRPFTVAAAVWDAAADDAVERVEIRVRQDGAWGPWQVLDRPVLPEGAAPRAPARTRSSRSARTAPSCA</sequence>
<gene>
    <name evidence="2" type="ORF">FHR79_001888</name>
</gene>
<proteinExistence type="predicted"/>
<accession>A0ABR6E0G4</accession>
<dbReference type="RefSeq" id="WP_250161650.1">
    <property type="nucleotide sequence ID" value="NZ_JACJIO010000014.1"/>
</dbReference>
<dbReference type="Proteomes" id="UP000582085">
    <property type="component" value="Unassembled WGS sequence"/>
</dbReference>
<feature type="region of interest" description="Disordered" evidence="1">
    <location>
        <begin position="33"/>
        <end position="70"/>
    </location>
</feature>
<evidence type="ECO:0000256" key="1">
    <source>
        <dbReference type="SAM" id="MobiDB-lite"/>
    </source>
</evidence>
<reference evidence="2 3" key="1">
    <citation type="submission" date="2020-08" db="EMBL/GenBank/DDBJ databases">
        <title>The Agave Microbiome: Exploring the role of microbial communities in plant adaptations to desert environments.</title>
        <authorList>
            <person name="Partida-Martinez L.P."/>
        </authorList>
    </citation>
    <scope>NUCLEOTIDE SEQUENCE [LARGE SCALE GENOMIC DNA]</scope>
    <source>
        <strain evidence="2 3">RAT4</strain>
    </source>
</reference>
<evidence type="ECO:0000313" key="2">
    <source>
        <dbReference type="EMBL" id="MBA9081764.1"/>
    </source>
</evidence>
<feature type="region of interest" description="Disordered" evidence="1">
    <location>
        <begin position="142"/>
        <end position="170"/>
    </location>
</feature>
<feature type="compositionally biased region" description="Low complexity" evidence="1">
    <location>
        <begin position="149"/>
        <end position="170"/>
    </location>
</feature>
<evidence type="ECO:0000313" key="3">
    <source>
        <dbReference type="Proteomes" id="UP000582085"/>
    </source>
</evidence>
<feature type="compositionally biased region" description="Low complexity" evidence="1">
    <location>
        <begin position="52"/>
        <end position="68"/>
    </location>
</feature>
<name>A0ABR6E0G4_9MICC</name>
<dbReference type="EMBL" id="JACJIO010000014">
    <property type="protein sequence ID" value="MBA9081764.1"/>
    <property type="molecule type" value="Genomic_DNA"/>
</dbReference>
<comment type="caution">
    <text evidence="2">The sequence shown here is derived from an EMBL/GenBank/DDBJ whole genome shotgun (WGS) entry which is preliminary data.</text>
</comment>
<organism evidence="2 3">
    <name type="scientific">Micrococcus aloeverae</name>
    <dbReference type="NCBI Taxonomy" id="1391911"/>
    <lineage>
        <taxon>Bacteria</taxon>
        <taxon>Bacillati</taxon>
        <taxon>Actinomycetota</taxon>
        <taxon>Actinomycetes</taxon>
        <taxon>Micrococcales</taxon>
        <taxon>Micrococcaceae</taxon>
        <taxon>Micrococcus</taxon>
    </lineage>
</organism>
<keyword evidence="3" id="KW-1185">Reference proteome</keyword>
<protein>
    <submittedName>
        <fullName evidence="2">Uncharacterized protein</fullName>
    </submittedName>
</protein>